<organism evidence="7 8">
    <name type="scientific">Luteitalea pratensis</name>
    <dbReference type="NCBI Taxonomy" id="1855912"/>
    <lineage>
        <taxon>Bacteria</taxon>
        <taxon>Pseudomonadati</taxon>
        <taxon>Acidobacteriota</taxon>
        <taxon>Vicinamibacteria</taxon>
        <taxon>Vicinamibacterales</taxon>
        <taxon>Vicinamibacteraceae</taxon>
        <taxon>Luteitalea</taxon>
    </lineage>
</organism>
<protein>
    <submittedName>
        <fullName evidence="7">RNA polymerase sigma factor CnrH</fullName>
    </submittedName>
</protein>
<name>A0A143PG08_LUTPR</name>
<reference evidence="7 8" key="1">
    <citation type="journal article" date="2016" name="Genome Announc.">
        <title>First Complete Genome Sequence of a Subdivision 6 Acidobacterium Strain.</title>
        <authorList>
            <person name="Huang S."/>
            <person name="Vieira S."/>
            <person name="Bunk B."/>
            <person name="Riedel T."/>
            <person name="Sproer C."/>
            <person name="Overmann J."/>
        </authorList>
    </citation>
    <scope>NUCLEOTIDE SEQUENCE [LARGE SCALE GENOMIC DNA]</scope>
    <source>
        <strain evidence="8">DSM 100886 HEG_-6_39</strain>
    </source>
</reference>
<dbReference type="SUPFAM" id="SSF88946">
    <property type="entry name" value="Sigma2 domain of RNA polymerase sigma factors"/>
    <property type="match status" value="1"/>
</dbReference>
<reference evidence="8" key="2">
    <citation type="submission" date="2016-04" db="EMBL/GenBank/DDBJ databases">
        <title>First Complete Genome Sequence of a Subdivision 6 Acidobacterium.</title>
        <authorList>
            <person name="Huang S."/>
            <person name="Vieira S."/>
            <person name="Bunk B."/>
            <person name="Riedel T."/>
            <person name="Sproeer C."/>
            <person name="Overmann J."/>
        </authorList>
    </citation>
    <scope>NUCLEOTIDE SEQUENCE [LARGE SCALE GENOMIC DNA]</scope>
    <source>
        <strain evidence="8">DSM 100886 HEG_-6_39</strain>
    </source>
</reference>
<dbReference type="Proteomes" id="UP000076079">
    <property type="component" value="Chromosome"/>
</dbReference>
<accession>A0A143PG08</accession>
<evidence type="ECO:0000313" key="8">
    <source>
        <dbReference type="Proteomes" id="UP000076079"/>
    </source>
</evidence>
<dbReference type="Pfam" id="PF08281">
    <property type="entry name" value="Sigma70_r4_2"/>
    <property type="match status" value="1"/>
</dbReference>
<dbReference type="EMBL" id="CP015136">
    <property type="protein sequence ID" value="AMY07465.1"/>
    <property type="molecule type" value="Genomic_DNA"/>
</dbReference>
<dbReference type="KEGG" id="abac:LuPra_00638"/>
<evidence type="ECO:0000256" key="3">
    <source>
        <dbReference type="ARBA" id="ARBA00023082"/>
    </source>
</evidence>
<evidence type="ECO:0000256" key="2">
    <source>
        <dbReference type="ARBA" id="ARBA00023015"/>
    </source>
</evidence>
<dbReference type="GO" id="GO:0006352">
    <property type="term" value="P:DNA-templated transcription initiation"/>
    <property type="evidence" value="ECO:0007669"/>
    <property type="project" value="InterPro"/>
</dbReference>
<dbReference type="InterPro" id="IPR036388">
    <property type="entry name" value="WH-like_DNA-bd_sf"/>
</dbReference>
<dbReference type="SUPFAM" id="SSF88659">
    <property type="entry name" value="Sigma3 and sigma4 domains of RNA polymerase sigma factors"/>
    <property type="match status" value="1"/>
</dbReference>
<keyword evidence="2" id="KW-0805">Transcription regulation</keyword>
<evidence type="ECO:0000256" key="1">
    <source>
        <dbReference type="ARBA" id="ARBA00010641"/>
    </source>
</evidence>
<dbReference type="Pfam" id="PF04542">
    <property type="entry name" value="Sigma70_r2"/>
    <property type="match status" value="1"/>
</dbReference>
<dbReference type="PANTHER" id="PTHR43133:SF45">
    <property type="entry name" value="RNA POLYMERASE ECF-TYPE SIGMA FACTOR"/>
    <property type="match status" value="1"/>
</dbReference>
<dbReference type="AlphaFoldDB" id="A0A143PG08"/>
<keyword evidence="8" id="KW-1185">Reference proteome</keyword>
<dbReference type="InterPro" id="IPR039425">
    <property type="entry name" value="RNA_pol_sigma-70-like"/>
</dbReference>
<dbReference type="InterPro" id="IPR014284">
    <property type="entry name" value="RNA_pol_sigma-70_dom"/>
</dbReference>
<feature type="domain" description="RNA polymerase sigma-70 region 2" evidence="5">
    <location>
        <begin position="22"/>
        <end position="86"/>
    </location>
</feature>
<gene>
    <name evidence="7" type="primary">cnrH_1</name>
    <name evidence="7" type="ORF">LuPra_00638</name>
</gene>
<keyword evidence="3" id="KW-0731">Sigma factor</keyword>
<evidence type="ECO:0000259" key="6">
    <source>
        <dbReference type="Pfam" id="PF08281"/>
    </source>
</evidence>
<evidence type="ECO:0000256" key="4">
    <source>
        <dbReference type="ARBA" id="ARBA00023163"/>
    </source>
</evidence>
<dbReference type="InterPro" id="IPR007627">
    <property type="entry name" value="RNA_pol_sigma70_r2"/>
</dbReference>
<dbReference type="RefSeq" id="WP_234800701.1">
    <property type="nucleotide sequence ID" value="NZ_CP015136.1"/>
</dbReference>
<sequence>MSTRDHAPGQAQVRDDSYRDAIDRFGPALDRLARAYEADPETRRDLIQDIHFAIWRSFGSYDGRCSPRTWIYRVAHNTATSHITRAFRVRQQRFVTLDELSVEPAVREPSADEALDHRRTLERLYALIRQLDPIDRQVIVSYLEGIEAAGIAEIVGTSPGAIGMKVHRIKRVLALQFNERSRS</sequence>
<evidence type="ECO:0000313" key="7">
    <source>
        <dbReference type="EMBL" id="AMY07465.1"/>
    </source>
</evidence>
<evidence type="ECO:0000259" key="5">
    <source>
        <dbReference type="Pfam" id="PF04542"/>
    </source>
</evidence>
<comment type="similarity">
    <text evidence="1">Belongs to the sigma-70 factor family. ECF subfamily.</text>
</comment>
<dbReference type="Gene3D" id="1.10.10.10">
    <property type="entry name" value="Winged helix-like DNA-binding domain superfamily/Winged helix DNA-binding domain"/>
    <property type="match status" value="1"/>
</dbReference>
<dbReference type="NCBIfam" id="TIGR02937">
    <property type="entry name" value="sigma70-ECF"/>
    <property type="match status" value="1"/>
</dbReference>
<dbReference type="InterPro" id="IPR013249">
    <property type="entry name" value="RNA_pol_sigma70_r4_t2"/>
</dbReference>
<dbReference type="GO" id="GO:0003677">
    <property type="term" value="F:DNA binding"/>
    <property type="evidence" value="ECO:0007669"/>
    <property type="project" value="InterPro"/>
</dbReference>
<dbReference type="InterPro" id="IPR013324">
    <property type="entry name" value="RNA_pol_sigma_r3/r4-like"/>
</dbReference>
<feature type="domain" description="RNA polymerase sigma factor 70 region 4 type 2" evidence="6">
    <location>
        <begin position="122"/>
        <end position="171"/>
    </location>
</feature>
<proteinExistence type="inferred from homology"/>
<dbReference type="PANTHER" id="PTHR43133">
    <property type="entry name" value="RNA POLYMERASE ECF-TYPE SIGMA FACTO"/>
    <property type="match status" value="1"/>
</dbReference>
<keyword evidence="4" id="KW-0804">Transcription</keyword>
<dbReference type="Gene3D" id="1.10.1740.10">
    <property type="match status" value="1"/>
</dbReference>
<dbReference type="InterPro" id="IPR013325">
    <property type="entry name" value="RNA_pol_sigma_r2"/>
</dbReference>
<dbReference type="STRING" id="1855912.LuPra_00638"/>
<dbReference type="GO" id="GO:0016987">
    <property type="term" value="F:sigma factor activity"/>
    <property type="evidence" value="ECO:0007669"/>
    <property type="project" value="UniProtKB-KW"/>
</dbReference>